<dbReference type="EMBL" id="KN822034">
    <property type="protein sequence ID" value="KIM63492.1"/>
    <property type="molecule type" value="Genomic_DNA"/>
</dbReference>
<protein>
    <submittedName>
        <fullName evidence="1">Uncharacterized protein</fullName>
    </submittedName>
</protein>
<evidence type="ECO:0000313" key="1">
    <source>
        <dbReference type="EMBL" id="KIM63492.1"/>
    </source>
</evidence>
<dbReference type="Proteomes" id="UP000053989">
    <property type="component" value="Unassembled WGS sequence"/>
</dbReference>
<proteinExistence type="predicted"/>
<organism evidence="1 2">
    <name type="scientific">Scleroderma citrinum Foug A</name>
    <dbReference type="NCBI Taxonomy" id="1036808"/>
    <lineage>
        <taxon>Eukaryota</taxon>
        <taxon>Fungi</taxon>
        <taxon>Dikarya</taxon>
        <taxon>Basidiomycota</taxon>
        <taxon>Agaricomycotina</taxon>
        <taxon>Agaricomycetes</taxon>
        <taxon>Agaricomycetidae</taxon>
        <taxon>Boletales</taxon>
        <taxon>Sclerodermatineae</taxon>
        <taxon>Sclerodermataceae</taxon>
        <taxon>Scleroderma</taxon>
    </lineage>
</organism>
<evidence type="ECO:0000313" key="2">
    <source>
        <dbReference type="Proteomes" id="UP000053989"/>
    </source>
</evidence>
<keyword evidence="2" id="KW-1185">Reference proteome</keyword>
<dbReference type="OrthoDB" id="2692199at2759"/>
<reference evidence="2" key="2">
    <citation type="submission" date="2015-01" db="EMBL/GenBank/DDBJ databases">
        <title>Evolutionary Origins and Diversification of the Mycorrhizal Mutualists.</title>
        <authorList>
            <consortium name="DOE Joint Genome Institute"/>
            <consortium name="Mycorrhizal Genomics Consortium"/>
            <person name="Kohler A."/>
            <person name="Kuo A."/>
            <person name="Nagy L.G."/>
            <person name="Floudas D."/>
            <person name="Copeland A."/>
            <person name="Barry K.W."/>
            <person name="Cichocki N."/>
            <person name="Veneault-Fourrey C."/>
            <person name="LaButti K."/>
            <person name="Lindquist E.A."/>
            <person name="Lipzen A."/>
            <person name="Lundell T."/>
            <person name="Morin E."/>
            <person name="Murat C."/>
            <person name="Riley R."/>
            <person name="Ohm R."/>
            <person name="Sun H."/>
            <person name="Tunlid A."/>
            <person name="Henrissat B."/>
            <person name="Grigoriev I.V."/>
            <person name="Hibbett D.S."/>
            <person name="Martin F."/>
        </authorList>
    </citation>
    <scope>NUCLEOTIDE SEQUENCE [LARGE SCALE GENOMIC DNA]</scope>
    <source>
        <strain evidence="2">Foug A</strain>
    </source>
</reference>
<dbReference type="HOGENOM" id="CLU_007279_3_2_1"/>
<dbReference type="STRING" id="1036808.A0A0C3AEV9"/>
<gene>
    <name evidence="1" type="ORF">SCLCIDRAFT_1214128</name>
</gene>
<dbReference type="InParanoid" id="A0A0C3AEV9"/>
<accession>A0A0C3AEV9</accession>
<reference evidence="1 2" key="1">
    <citation type="submission" date="2014-04" db="EMBL/GenBank/DDBJ databases">
        <authorList>
            <consortium name="DOE Joint Genome Institute"/>
            <person name="Kuo A."/>
            <person name="Kohler A."/>
            <person name="Nagy L.G."/>
            <person name="Floudas D."/>
            <person name="Copeland A."/>
            <person name="Barry K.W."/>
            <person name="Cichocki N."/>
            <person name="Veneault-Fourrey C."/>
            <person name="LaButti K."/>
            <person name="Lindquist E.A."/>
            <person name="Lipzen A."/>
            <person name="Lundell T."/>
            <person name="Morin E."/>
            <person name="Murat C."/>
            <person name="Sun H."/>
            <person name="Tunlid A."/>
            <person name="Henrissat B."/>
            <person name="Grigoriev I.V."/>
            <person name="Hibbett D.S."/>
            <person name="Martin F."/>
            <person name="Nordberg H.P."/>
            <person name="Cantor M.N."/>
            <person name="Hua S.X."/>
        </authorList>
    </citation>
    <scope>NUCLEOTIDE SEQUENCE [LARGE SCALE GENOMIC DNA]</scope>
    <source>
        <strain evidence="1 2">Foug A</strain>
    </source>
</reference>
<sequence>MRDVQHCDWDLPSRLEAVRRHTDAWNNLQFPTHKQIPMEHDLVIGNGQAWDLVSGILAQARPHGGISCVQMPCSIKGIPERKWNVLTEFPIFNFAIDVTQDLLVAIELVDDGMHARRCDVHLRSFTTGMVHPRARCPRITPLFFDERIRSRFSIGAGGPYVGVFFGDTGIWHLLTVFVIWDWINGNQSMFIGNPNFTSFAFISDELVLVTFIDDYGQVSLRILAVPRGNPVSFAWDVEYLCELRYPRLRTFVDDIFITSAPLTTSAAPIIPVAPFAHSSTDVLFTVILKYTVDSGAGAVVLLVPRSTILNHISSVAASSQKYLEWESWGPKGSRMLKMDLSDVWACHSYARKDVNSARCPHLSWKALPIETKIGRRRNPFDMDVVTSFPGREASIQLIPNNHGWESTMITEDHIVMVQSEREPTVFAYMAM</sequence>
<dbReference type="AlphaFoldDB" id="A0A0C3AEV9"/>
<name>A0A0C3AEV9_9AGAM</name>